<feature type="compositionally biased region" description="Low complexity" evidence="3">
    <location>
        <begin position="1045"/>
        <end position="1065"/>
    </location>
</feature>
<dbReference type="SUPFAM" id="SSF48366">
    <property type="entry name" value="Ras GEF"/>
    <property type="match status" value="1"/>
</dbReference>
<protein>
    <recommendedName>
        <fullName evidence="8">Ras GEF</fullName>
    </recommendedName>
</protein>
<feature type="compositionally biased region" description="Low complexity" evidence="3">
    <location>
        <begin position="425"/>
        <end position="447"/>
    </location>
</feature>
<feature type="region of interest" description="Disordered" evidence="3">
    <location>
        <begin position="1"/>
        <end position="68"/>
    </location>
</feature>
<feature type="region of interest" description="Disordered" evidence="3">
    <location>
        <begin position="1136"/>
        <end position="1183"/>
    </location>
</feature>
<dbReference type="InterPro" id="IPR008937">
    <property type="entry name" value="Ras-like_GEF"/>
</dbReference>
<accession>A0AAD4M325</accession>
<dbReference type="SMART" id="SM00147">
    <property type="entry name" value="RasGEF"/>
    <property type="match status" value="1"/>
</dbReference>
<name>A0AAD4M325_9AGAM</name>
<reference evidence="6" key="1">
    <citation type="journal article" date="2022" name="New Phytol.">
        <title>Evolutionary transition to the ectomycorrhizal habit in the genomes of a hyperdiverse lineage of mushroom-forming fungi.</title>
        <authorList>
            <person name="Looney B."/>
            <person name="Miyauchi S."/>
            <person name="Morin E."/>
            <person name="Drula E."/>
            <person name="Courty P.E."/>
            <person name="Kohler A."/>
            <person name="Kuo A."/>
            <person name="LaButti K."/>
            <person name="Pangilinan J."/>
            <person name="Lipzen A."/>
            <person name="Riley R."/>
            <person name="Andreopoulos W."/>
            <person name="He G."/>
            <person name="Johnson J."/>
            <person name="Nolan M."/>
            <person name="Tritt A."/>
            <person name="Barry K.W."/>
            <person name="Grigoriev I.V."/>
            <person name="Nagy L.G."/>
            <person name="Hibbett D."/>
            <person name="Henrissat B."/>
            <person name="Matheny P.B."/>
            <person name="Labbe J."/>
            <person name="Martin F.M."/>
        </authorList>
    </citation>
    <scope>NUCLEOTIDE SEQUENCE</scope>
    <source>
        <strain evidence="6">BPL690</strain>
    </source>
</reference>
<dbReference type="PROSITE" id="PS50009">
    <property type="entry name" value="RASGEF_CAT"/>
    <property type="match status" value="1"/>
</dbReference>
<dbReference type="Pfam" id="PF00618">
    <property type="entry name" value="RasGEF_N"/>
    <property type="match status" value="1"/>
</dbReference>
<dbReference type="GO" id="GO:0007265">
    <property type="term" value="P:Ras protein signal transduction"/>
    <property type="evidence" value="ECO:0007669"/>
    <property type="project" value="TreeGrafter"/>
</dbReference>
<dbReference type="InterPro" id="IPR000651">
    <property type="entry name" value="Ras-like_Gua-exchang_fac_N"/>
</dbReference>
<evidence type="ECO:0000259" key="5">
    <source>
        <dbReference type="PROSITE" id="PS50212"/>
    </source>
</evidence>
<dbReference type="EMBL" id="WTXG01000028">
    <property type="protein sequence ID" value="KAI0298477.1"/>
    <property type="molecule type" value="Genomic_DNA"/>
</dbReference>
<dbReference type="Gene3D" id="1.20.870.10">
    <property type="entry name" value="Son of sevenless (SoS) protein Chain: S domain 1"/>
    <property type="match status" value="1"/>
</dbReference>
<feature type="compositionally biased region" description="Polar residues" evidence="3">
    <location>
        <begin position="47"/>
        <end position="59"/>
    </location>
</feature>
<dbReference type="Proteomes" id="UP001203297">
    <property type="component" value="Unassembled WGS sequence"/>
</dbReference>
<feature type="region of interest" description="Disordered" evidence="3">
    <location>
        <begin position="1037"/>
        <end position="1065"/>
    </location>
</feature>
<feature type="region of interest" description="Disordered" evidence="3">
    <location>
        <begin position="944"/>
        <end position="966"/>
    </location>
</feature>
<gene>
    <name evidence="6" type="ORF">B0F90DRAFT_1732791</name>
</gene>
<feature type="region of interest" description="Disordered" evidence="3">
    <location>
        <begin position="680"/>
        <end position="708"/>
    </location>
</feature>
<feature type="compositionally biased region" description="Pro residues" evidence="3">
    <location>
        <begin position="852"/>
        <end position="889"/>
    </location>
</feature>
<feature type="domain" description="N-terminal Ras-GEF" evidence="5">
    <location>
        <begin position="546"/>
        <end position="671"/>
    </location>
</feature>
<dbReference type="GO" id="GO:0005085">
    <property type="term" value="F:guanyl-nucleotide exchange factor activity"/>
    <property type="evidence" value="ECO:0007669"/>
    <property type="project" value="UniProtKB-KW"/>
</dbReference>
<feature type="compositionally biased region" description="Acidic residues" evidence="3">
    <location>
        <begin position="1145"/>
        <end position="1158"/>
    </location>
</feature>
<evidence type="ECO:0000313" key="6">
    <source>
        <dbReference type="EMBL" id="KAI0298477.1"/>
    </source>
</evidence>
<dbReference type="InterPro" id="IPR036964">
    <property type="entry name" value="RASGEF_cat_dom_sf"/>
</dbReference>
<dbReference type="Gene3D" id="1.10.840.10">
    <property type="entry name" value="Ras guanine-nucleotide exchange factors catalytic domain"/>
    <property type="match status" value="1"/>
</dbReference>
<evidence type="ECO:0000259" key="4">
    <source>
        <dbReference type="PROSITE" id="PS50009"/>
    </source>
</evidence>
<evidence type="ECO:0000256" key="2">
    <source>
        <dbReference type="PROSITE-ProRule" id="PRU00168"/>
    </source>
</evidence>
<dbReference type="PANTHER" id="PTHR23113:SF363">
    <property type="entry name" value="PROTEIN SON OF SEVENLESS"/>
    <property type="match status" value="1"/>
</dbReference>
<feature type="compositionally biased region" description="Polar residues" evidence="3">
    <location>
        <begin position="690"/>
        <end position="708"/>
    </location>
</feature>
<dbReference type="Pfam" id="PF00617">
    <property type="entry name" value="RasGEF"/>
    <property type="match status" value="1"/>
</dbReference>
<feature type="region of interest" description="Disordered" evidence="3">
    <location>
        <begin position="843"/>
        <end position="890"/>
    </location>
</feature>
<proteinExistence type="predicted"/>
<organism evidence="6 7">
    <name type="scientific">Multifurca ochricompacta</name>
    <dbReference type="NCBI Taxonomy" id="376703"/>
    <lineage>
        <taxon>Eukaryota</taxon>
        <taxon>Fungi</taxon>
        <taxon>Dikarya</taxon>
        <taxon>Basidiomycota</taxon>
        <taxon>Agaricomycotina</taxon>
        <taxon>Agaricomycetes</taxon>
        <taxon>Russulales</taxon>
        <taxon>Russulaceae</taxon>
        <taxon>Multifurca</taxon>
    </lineage>
</organism>
<feature type="region of interest" description="Disordered" evidence="3">
    <location>
        <begin position="297"/>
        <end position="324"/>
    </location>
</feature>
<feature type="compositionally biased region" description="Low complexity" evidence="3">
    <location>
        <begin position="301"/>
        <end position="310"/>
    </location>
</feature>
<keyword evidence="7" id="KW-1185">Reference proteome</keyword>
<dbReference type="CDD" id="cd06224">
    <property type="entry name" value="REM"/>
    <property type="match status" value="1"/>
</dbReference>
<evidence type="ECO:0000256" key="1">
    <source>
        <dbReference type="ARBA" id="ARBA00022658"/>
    </source>
</evidence>
<comment type="caution">
    <text evidence="6">The sequence shown here is derived from an EMBL/GenBank/DDBJ whole genome shotgun (WGS) entry which is preliminary data.</text>
</comment>
<keyword evidence="1 2" id="KW-0344">Guanine-nucleotide releasing factor</keyword>
<dbReference type="PROSITE" id="PS50212">
    <property type="entry name" value="RASGEF_NTER"/>
    <property type="match status" value="1"/>
</dbReference>
<feature type="region of interest" description="Disordered" evidence="3">
    <location>
        <begin position="157"/>
        <end position="260"/>
    </location>
</feature>
<sequence length="1599" mass="173938">MSQPPDLLISDDDDDTSQVSTPILSHLPTSSICSSPFPPESSPTESVKPSSVLPGNSSHLRLPIPTPSANLSQTSFSFVDVSEDEGGVGFDDLPPEIASVDISIAPDGSFVETSSGQAAHELKKRYDRLIKVDKDHRSPYAITAFVNQHGKQMYRVGHRDQSAPAADAEHRTTMQLEQPPSSPDTRQDQTRRKSQGYTIRSERNASRKGRMSMHAFLPGTMFPSTSARSGDLRKARSNPQISADPLPPPPPPARGHSQSVTAADLPRLPIYSPPDDPVPASQAASLIRDGFADVMRWDADSGPSSPISSRSHSHGSEFAPSTGSFNPFGSGVHFESPAPARPTEGYLHVPLLREMQSFESGMTARADAPLRIAYPSGLAPISSLTTSESPVAEGAPSLPPGLGSSDEQGDRPLSLVPEEQDEEPTSVSPTRSPSPLLSSPRPNLSDPTFIPTDATSMHTRYSTEVFDVLQTYRGLPVLERLLEDPADSAVIKMTLIAEDSAAPRDDPRFVIWGTVARESYVDDSQTSRRSSGEFVHLRVTTDGPERERVLVAATIERWLAQLTSALDYDELLVFFLTYRSYITTLDLCHLLICRFHWALGRGVGGEDEMVRRVVRVRTFVAIRYWLLTFFAVDFVPNRELRLLLASWLNTLRRDPILQKHTDATSIVRKLMSVARDAKEAYSQRPRASMSKPSSGVGTPNGVTRRSSSINDEDLDLDFIAEPSALLGTSGFIKAKGVIGADGAAMIQQPLHRAILEHRPSLSASVSPTASLPSHPPNALSRALANTMGRLGRWKRALNPGSRNMGNLGLMEVSAFDLESNGEGDLIQVRGGMEQYLKMIQVETHRPSSSSIPPAPPTLPPLRLPPPLPVDPLPSLDPPHPIPPTPPPAFTPDNVADSLKPAPITSYAPPSRDSITVDEEEVVEVAQEVVAPNTVTIVKVPFLRAETSSRSSTSSTSSSSSYGMLVPPQSTFHARRSMQGRSVQDRSLQQDVVSIDDLDFSDTSSETSEGPVAQSGLRKLPRRLPLRRDFEFVDRNRESVSSMGFASQDESSASASNSRRSSAMSGALEGKLGNTIHQWQVNALIDSLSDDEDEGDVEDALRRLEGQMNPQKQRAKETKVDNWVKTIRDRLAAGDYGDEAPRYLSDDGENEPSEAEIGEDAGTQGSAPLSTVSSPSRPGSPASVRHVSSFGVIFDSSTSVPGPIPQPAAAPPIASRSAEDKKPVIEDAVPAEIRRGRLAAPGTTPAVVAKIPSTPARLPMIPPTGTGDHHRSWVLSVPTVALSIHFSMIDRELFLAIKFEELVSDDWRGSEAAKAANVLDWGQFLKDRARYKAQGVEGYRTSALVAARARFNLLTNFVISEIVDTQPTDRPALAAKFIRVAWKCFQLNNFSALVAIVAGLRSDWVSRAMKRGWERVNLYNLRILKDLTSFADPADDFKHIRRAVAQLTDPKLTAGASEEAVSVRSSARGKLADGKAAMGVPFLGIYLAPLQRVSRLPDLIDPTAPTELVSIEPVSGNFSAPAHPEVFNVLPSLPSSMHLEPLINVHKQRLVARTVKALVAGQHLASRLQYPIDRRLFQRCLRLRGLDYATLNRKLAMYPD</sequence>
<feature type="compositionally biased region" description="Polar residues" evidence="3">
    <location>
        <begin position="1162"/>
        <end position="1176"/>
    </location>
</feature>
<evidence type="ECO:0008006" key="8">
    <source>
        <dbReference type="Google" id="ProtNLM"/>
    </source>
</evidence>
<evidence type="ECO:0000313" key="7">
    <source>
        <dbReference type="Proteomes" id="UP001203297"/>
    </source>
</evidence>
<feature type="domain" description="Ras-GEF" evidence="4">
    <location>
        <begin position="1277"/>
        <end position="1599"/>
    </location>
</feature>
<feature type="compositionally biased region" description="Low complexity" evidence="3">
    <location>
        <begin position="947"/>
        <end position="960"/>
    </location>
</feature>
<feature type="region of interest" description="Disordered" evidence="3">
    <location>
        <begin position="999"/>
        <end position="1019"/>
    </location>
</feature>
<feature type="region of interest" description="Disordered" evidence="3">
    <location>
        <begin position="384"/>
        <end position="455"/>
    </location>
</feature>
<dbReference type="GO" id="GO:0005886">
    <property type="term" value="C:plasma membrane"/>
    <property type="evidence" value="ECO:0007669"/>
    <property type="project" value="TreeGrafter"/>
</dbReference>
<evidence type="ECO:0000256" key="3">
    <source>
        <dbReference type="SAM" id="MobiDB-lite"/>
    </source>
</evidence>
<feature type="region of interest" description="Disordered" evidence="3">
    <location>
        <begin position="1201"/>
        <end position="1223"/>
    </location>
</feature>
<dbReference type="SMART" id="SM00229">
    <property type="entry name" value="RasGEFN"/>
    <property type="match status" value="1"/>
</dbReference>
<dbReference type="PANTHER" id="PTHR23113">
    <property type="entry name" value="GUANINE NUCLEOTIDE EXCHANGE FACTOR"/>
    <property type="match status" value="1"/>
</dbReference>
<dbReference type="InterPro" id="IPR023578">
    <property type="entry name" value="Ras_GEF_dom_sf"/>
</dbReference>
<feature type="compositionally biased region" description="Polar residues" evidence="3">
    <location>
        <begin position="17"/>
        <end position="29"/>
    </location>
</feature>
<feature type="compositionally biased region" description="Basic and acidic residues" evidence="3">
    <location>
        <begin position="157"/>
        <end position="172"/>
    </location>
</feature>
<dbReference type="InterPro" id="IPR001895">
    <property type="entry name" value="RASGEF_cat_dom"/>
</dbReference>